<name>A0A8K0XSQ4_9AGAR</name>
<organism evidence="1 2">
    <name type="scientific">Cristinia sonorae</name>
    <dbReference type="NCBI Taxonomy" id="1940300"/>
    <lineage>
        <taxon>Eukaryota</taxon>
        <taxon>Fungi</taxon>
        <taxon>Dikarya</taxon>
        <taxon>Basidiomycota</taxon>
        <taxon>Agaricomycotina</taxon>
        <taxon>Agaricomycetes</taxon>
        <taxon>Agaricomycetidae</taxon>
        <taxon>Agaricales</taxon>
        <taxon>Pleurotineae</taxon>
        <taxon>Stephanosporaceae</taxon>
        <taxon>Cristinia</taxon>
    </lineage>
</organism>
<accession>A0A8K0XSQ4</accession>
<reference evidence="1" key="1">
    <citation type="journal article" date="2021" name="New Phytol.">
        <title>Evolutionary innovations through gain and loss of genes in the ectomycorrhizal Boletales.</title>
        <authorList>
            <person name="Wu G."/>
            <person name="Miyauchi S."/>
            <person name="Morin E."/>
            <person name="Kuo A."/>
            <person name="Drula E."/>
            <person name="Varga T."/>
            <person name="Kohler A."/>
            <person name="Feng B."/>
            <person name="Cao Y."/>
            <person name="Lipzen A."/>
            <person name="Daum C."/>
            <person name="Hundley H."/>
            <person name="Pangilinan J."/>
            <person name="Johnson J."/>
            <person name="Barry K."/>
            <person name="LaButti K."/>
            <person name="Ng V."/>
            <person name="Ahrendt S."/>
            <person name="Min B."/>
            <person name="Choi I.G."/>
            <person name="Park H."/>
            <person name="Plett J.M."/>
            <person name="Magnuson J."/>
            <person name="Spatafora J.W."/>
            <person name="Nagy L.G."/>
            <person name="Henrissat B."/>
            <person name="Grigoriev I.V."/>
            <person name="Yang Z.L."/>
            <person name="Xu J."/>
            <person name="Martin F.M."/>
        </authorList>
    </citation>
    <scope>NUCLEOTIDE SEQUENCE</scope>
    <source>
        <strain evidence="1">KKN 215</strain>
    </source>
</reference>
<dbReference type="Proteomes" id="UP000813824">
    <property type="component" value="Unassembled WGS sequence"/>
</dbReference>
<evidence type="ECO:0000313" key="2">
    <source>
        <dbReference type="Proteomes" id="UP000813824"/>
    </source>
</evidence>
<dbReference type="EMBL" id="JAEVFJ010000006">
    <property type="protein sequence ID" value="KAH8103922.1"/>
    <property type="molecule type" value="Genomic_DNA"/>
</dbReference>
<comment type="caution">
    <text evidence="1">The sequence shown here is derived from an EMBL/GenBank/DDBJ whole genome shotgun (WGS) entry which is preliminary data.</text>
</comment>
<protein>
    <submittedName>
        <fullName evidence="1">Uncharacterized protein</fullName>
    </submittedName>
</protein>
<dbReference type="AlphaFoldDB" id="A0A8K0XSQ4"/>
<evidence type="ECO:0000313" key="1">
    <source>
        <dbReference type="EMBL" id="KAH8103922.1"/>
    </source>
</evidence>
<proteinExistence type="predicted"/>
<sequence>MSIRQFSATGSGVAYLEAQPSVSFGEPGSAISCHRHLPDDAQRWEDIFERSLSRSNFFKRNLKTFPRLLDFRGCSPITHGEPSRNPCLGFLSRPAMCLKTSETSGCETRAHSGSHAQQVVWHRLLNGIAALVKPILGVAKVLTSISVDSSHLVRPMSVRFVFESCSSCDHLGASRTLLSMLDMGWGCLDGFFEGRQTWTRLRLLRALSRLRSIAVATHSNRLPGSPFPVRGHWAASGWDKTLYLSFIASSELLSRSAPDGPKYGRE</sequence>
<gene>
    <name evidence="1" type="ORF">BXZ70DRAFT_672347</name>
</gene>
<keyword evidence="2" id="KW-1185">Reference proteome</keyword>